<feature type="domain" description="RNA polymerase alpha subunit C-terminal" evidence="6">
    <location>
        <begin position="128"/>
        <end position="184"/>
    </location>
</feature>
<keyword evidence="2 4" id="KW-0689">Ribosomal protein</keyword>
<dbReference type="Gene3D" id="1.10.150.20">
    <property type="entry name" value="5' to 3' exonuclease, C-terminal subdomain"/>
    <property type="match status" value="1"/>
</dbReference>
<dbReference type="InterPro" id="IPR036164">
    <property type="entry name" value="bL21-like_sf"/>
</dbReference>
<comment type="caution">
    <text evidence="7">The sequence shown here is derived from an EMBL/GenBank/DDBJ whole genome shotgun (WGS) entry which is preliminary data.</text>
</comment>
<protein>
    <recommendedName>
        <fullName evidence="4">Large ribosomal subunit protein bL21</fullName>
    </recommendedName>
</protein>
<evidence type="ECO:0000256" key="2">
    <source>
        <dbReference type="ARBA" id="ARBA00022980"/>
    </source>
</evidence>
<dbReference type="AlphaFoldDB" id="A0A2M8EMC7"/>
<dbReference type="PANTHER" id="PTHR21349:SF0">
    <property type="entry name" value="LARGE RIBOSOMAL SUBUNIT PROTEIN BL21M"/>
    <property type="match status" value="1"/>
</dbReference>
<comment type="subunit">
    <text evidence="4">Part of the 50S ribosomal subunit. Contacts protein L20.</text>
</comment>
<dbReference type="InterPro" id="IPR028909">
    <property type="entry name" value="bL21-like"/>
</dbReference>
<dbReference type="NCBIfam" id="TIGR00061">
    <property type="entry name" value="L21"/>
    <property type="match status" value="1"/>
</dbReference>
<sequence length="187" mass="21117">MTNDFAVIKLNSRQFIVKQGTVLKVDVLPETPLFEVLLAEVDGQIHIGEPTLDAIGVKIQIVEDKKDKKIEVRRFKSKSRYRKNKGHRQPVSMLKVLEIGDKIKNELFREDVVSESPVKEMKKKVAEVKAEKVLSIDDLDITDKQKETLKSAGYKTVADIKSANKEDLLNLKGFGEKSVLKLSELVS</sequence>
<dbReference type="InterPro" id="IPR001787">
    <property type="entry name" value="Ribosomal_bL21"/>
</dbReference>
<evidence type="ECO:0000256" key="4">
    <source>
        <dbReference type="HAMAP-Rule" id="MF_01363"/>
    </source>
</evidence>
<dbReference type="PANTHER" id="PTHR21349">
    <property type="entry name" value="50S RIBOSOMAL PROTEIN L21"/>
    <property type="match status" value="1"/>
</dbReference>
<accession>A0A2M8EMC7</accession>
<dbReference type="GO" id="GO:0019843">
    <property type="term" value="F:rRNA binding"/>
    <property type="evidence" value="ECO:0007669"/>
    <property type="project" value="UniProtKB-UniRule"/>
</dbReference>
<proteinExistence type="inferred from homology"/>
<dbReference type="GO" id="GO:0003677">
    <property type="term" value="F:DNA binding"/>
    <property type="evidence" value="ECO:0007669"/>
    <property type="project" value="InterPro"/>
</dbReference>
<name>A0A2M8EMC7_UNCKA</name>
<evidence type="ECO:0000259" key="6">
    <source>
        <dbReference type="Pfam" id="PF03118"/>
    </source>
</evidence>
<evidence type="ECO:0000256" key="1">
    <source>
        <dbReference type="ARBA" id="ARBA00008563"/>
    </source>
</evidence>
<keyword evidence="4 5" id="KW-0699">rRNA-binding</keyword>
<dbReference type="GO" id="GO:0003899">
    <property type="term" value="F:DNA-directed RNA polymerase activity"/>
    <property type="evidence" value="ECO:0007669"/>
    <property type="project" value="InterPro"/>
</dbReference>
<dbReference type="EMBL" id="PFSJ01000008">
    <property type="protein sequence ID" value="PJC23879.1"/>
    <property type="molecule type" value="Genomic_DNA"/>
</dbReference>
<reference evidence="8" key="1">
    <citation type="submission" date="2017-09" db="EMBL/GenBank/DDBJ databases">
        <title>Depth-based differentiation of microbial function through sediment-hosted aquifers and enrichment of novel symbionts in the deep terrestrial subsurface.</title>
        <authorList>
            <person name="Probst A.J."/>
            <person name="Ladd B."/>
            <person name="Jarett J.K."/>
            <person name="Geller-Mcgrath D.E."/>
            <person name="Sieber C.M.K."/>
            <person name="Emerson J.B."/>
            <person name="Anantharaman K."/>
            <person name="Thomas B.C."/>
            <person name="Malmstrom R."/>
            <person name="Stieglmeier M."/>
            <person name="Klingl A."/>
            <person name="Woyke T."/>
            <person name="Ryan C.M."/>
            <person name="Banfield J.F."/>
        </authorList>
    </citation>
    <scope>NUCLEOTIDE SEQUENCE [LARGE SCALE GENOMIC DNA]</scope>
</reference>
<dbReference type="SUPFAM" id="SSF141091">
    <property type="entry name" value="L21p-like"/>
    <property type="match status" value="1"/>
</dbReference>
<gene>
    <name evidence="4 7" type="primary">rplU</name>
    <name evidence="7" type="ORF">CO058_01115</name>
</gene>
<evidence type="ECO:0000256" key="3">
    <source>
        <dbReference type="ARBA" id="ARBA00023274"/>
    </source>
</evidence>
<dbReference type="Pfam" id="PF00829">
    <property type="entry name" value="Ribosomal_L21p"/>
    <property type="match status" value="1"/>
</dbReference>
<dbReference type="GO" id="GO:0006351">
    <property type="term" value="P:DNA-templated transcription"/>
    <property type="evidence" value="ECO:0007669"/>
    <property type="project" value="InterPro"/>
</dbReference>
<dbReference type="InterPro" id="IPR011260">
    <property type="entry name" value="RNAP_asu_C"/>
</dbReference>
<dbReference type="HAMAP" id="MF_01363">
    <property type="entry name" value="Ribosomal_bL21"/>
    <property type="match status" value="1"/>
</dbReference>
<dbReference type="Proteomes" id="UP000229756">
    <property type="component" value="Unassembled WGS sequence"/>
</dbReference>
<dbReference type="Pfam" id="PF03118">
    <property type="entry name" value="RNA_pol_A_CTD"/>
    <property type="match status" value="1"/>
</dbReference>
<dbReference type="GO" id="GO:0003735">
    <property type="term" value="F:structural constituent of ribosome"/>
    <property type="evidence" value="ECO:0007669"/>
    <property type="project" value="InterPro"/>
</dbReference>
<dbReference type="GO" id="GO:0006412">
    <property type="term" value="P:translation"/>
    <property type="evidence" value="ECO:0007669"/>
    <property type="project" value="UniProtKB-UniRule"/>
</dbReference>
<dbReference type="GO" id="GO:1990904">
    <property type="term" value="C:ribonucleoprotein complex"/>
    <property type="evidence" value="ECO:0007669"/>
    <property type="project" value="UniProtKB-KW"/>
</dbReference>
<comment type="similarity">
    <text evidence="1 4 5">Belongs to the bacterial ribosomal protein bL21 family.</text>
</comment>
<keyword evidence="4 5" id="KW-0694">RNA-binding</keyword>
<dbReference type="GO" id="GO:0005737">
    <property type="term" value="C:cytoplasm"/>
    <property type="evidence" value="ECO:0007669"/>
    <property type="project" value="UniProtKB-ARBA"/>
</dbReference>
<dbReference type="GO" id="GO:0005840">
    <property type="term" value="C:ribosome"/>
    <property type="evidence" value="ECO:0007669"/>
    <property type="project" value="UniProtKB-KW"/>
</dbReference>
<dbReference type="SUPFAM" id="SSF47789">
    <property type="entry name" value="C-terminal domain of RNA polymerase alpha subunit"/>
    <property type="match status" value="1"/>
</dbReference>
<keyword evidence="3 4" id="KW-0687">Ribonucleoprotein</keyword>
<organism evidence="7 8">
    <name type="scientific">candidate division WWE3 bacterium CG_4_9_14_0_2_um_filter_35_11</name>
    <dbReference type="NCBI Taxonomy" id="1975077"/>
    <lineage>
        <taxon>Bacteria</taxon>
        <taxon>Katanobacteria</taxon>
    </lineage>
</organism>
<evidence type="ECO:0000313" key="8">
    <source>
        <dbReference type="Proteomes" id="UP000229756"/>
    </source>
</evidence>
<evidence type="ECO:0000313" key="7">
    <source>
        <dbReference type="EMBL" id="PJC23879.1"/>
    </source>
</evidence>
<evidence type="ECO:0000256" key="5">
    <source>
        <dbReference type="RuleBase" id="RU000562"/>
    </source>
</evidence>
<comment type="function">
    <text evidence="4 5">This protein binds to 23S rRNA in the presence of protein L20.</text>
</comment>